<accession>A0A6A6GT90</accession>
<keyword evidence="2 6" id="KW-0812">Transmembrane</keyword>
<evidence type="ECO:0000256" key="4">
    <source>
        <dbReference type="ARBA" id="ARBA00023136"/>
    </source>
</evidence>
<gene>
    <name evidence="8" type="ORF">EV356DRAFT_456650</name>
</gene>
<evidence type="ECO:0000256" key="5">
    <source>
        <dbReference type="SAM" id="MobiDB-lite"/>
    </source>
</evidence>
<feature type="transmembrane region" description="Helical" evidence="6">
    <location>
        <begin position="197"/>
        <end position="219"/>
    </location>
</feature>
<feature type="transmembrane region" description="Helical" evidence="6">
    <location>
        <begin position="42"/>
        <end position="66"/>
    </location>
</feature>
<comment type="subcellular location">
    <subcellularLocation>
        <location evidence="1">Membrane</location>
        <topology evidence="1">Multi-pass membrane protein</topology>
    </subcellularLocation>
</comment>
<evidence type="ECO:0000256" key="1">
    <source>
        <dbReference type="ARBA" id="ARBA00004141"/>
    </source>
</evidence>
<dbReference type="InterPro" id="IPR020846">
    <property type="entry name" value="MFS_dom"/>
</dbReference>
<dbReference type="Gene3D" id="1.20.1250.20">
    <property type="entry name" value="MFS general substrate transporter like domains"/>
    <property type="match status" value="1"/>
</dbReference>
<evidence type="ECO:0000256" key="6">
    <source>
        <dbReference type="SAM" id="Phobius"/>
    </source>
</evidence>
<dbReference type="EMBL" id="ML991880">
    <property type="protein sequence ID" value="KAF2229006.1"/>
    <property type="molecule type" value="Genomic_DNA"/>
</dbReference>
<feature type="transmembrane region" description="Helical" evidence="6">
    <location>
        <begin position="269"/>
        <end position="295"/>
    </location>
</feature>
<feature type="transmembrane region" description="Helical" evidence="6">
    <location>
        <begin position="411"/>
        <end position="430"/>
    </location>
</feature>
<dbReference type="Proteomes" id="UP000800092">
    <property type="component" value="Unassembled WGS sequence"/>
</dbReference>
<feature type="transmembrane region" description="Helical" evidence="6">
    <location>
        <begin position="350"/>
        <end position="369"/>
    </location>
</feature>
<feature type="transmembrane region" description="Helical" evidence="6">
    <location>
        <begin position="108"/>
        <end position="129"/>
    </location>
</feature>
<evidence type="ECO:0000313" key="8">
    <source>
        <dbReference type="EMBL" id="KAF2229006.1"/>
    </source>
</evidence>
<dbReference type="InterPro" id="IPR036259">
    <property type="entry name" value="MFS_trans_sf"/>
</dbReference>
<feature type="transmembrane region" description="Helical" evidence="6">
    <location>
        <begin position="167"/>
        <end position="191"/>
    </location>
</feature>
<sequence length="519" mass="57490">MEKPAEEIVQIGSAHPVREDGVEVVLNPEDPMNWGWIQKHSILACISLLGGLGTYAGLFIVPAYVLMSKQFHKSVTEVSYLVGIYVLVLGAGPLIWNPFAQTLGRRPVYLASTAVALGGAIWGACARSYGSMAGARVLLAFGLSAVHALGGITVADMFPREVRGEKIGWWTLMASTWSRPFLGPILAAYIVAETGDWYWVFGHLAVALGIILLYIFFFVPETLYFQGNVQEQHRARQLSVRLRPFEHAEIPKWSTAFFRPLIMLKYPACWLPAFWFAWTFSWSVGIGTVITILFGRFYHLKAPSVDLVYIAPLIGAVLGELAGGPFSDFVIQRIARRRNGQRQPEMRLHAMYPGLVCVVVGLVVFGVTLQQRKHYIVPLVGLAIFIFGMQASTTVVFTYPVDCYLLQGADALALVGGLKNVVSFTIPFYINPMVNSIGVQNTFIAMAMISLGLALVCVFSLIFYGERLRTWSGRPNWNRSMVRPPAQIAVDALPVPRSSVGKEDSIEEGRSLERGRRRE</sequence>
<proteinExistence type="predicted"/>
<evidence type="ECO:0000256" key="2">
    <source>
        <dbReference type="ARBA" id="ARBA00022692"/>
    </source>
</evidence>
<feature type="domain" description="Major facilitator superfamily (MFS) profile" evidence="7">
    <location>
        <begin position="42"/>
        <end position="469"/>
    </location>
</feature>
<evidence type="ECO:0000256" key="3">
    <source>
        <dbReference type="ARBA" id="ARBA00022989"/>
    </source>
</evidence>
<name>A0A6A6GT90_VIRVR</name>
<feature type="transmembrane region" description="Helical" evidence="6">
    <location>
        <begin position="442"/>
        <end position="464"/>
    </location>
</feature>
<dbReference type="InterPro" id="IPR011701">
    <property type="entry name" value="MFS"/>
</dbReference>
<dbReference type="GO" id="GO:0005886">
    <property type="term" value="C:plasma membrane"/>
    <property type="evidence" value="ECO:0007669"/>
    <property type="project" value="TreeGrafter"/>
</dbReference>
<keyword evidence="3 6" id="KW-1133">Transmembrane helix</keyword>
<organism evidence="8 9">
    <name type="scientific">Viridothelium virens</name>
    <name type="common">Speckled blister lichen</name>
    <name type="synonym">Trypethelium virens</name>
    <dbReference type="NCBI Taxonomy" id="1048519"/>
    <lineage>
        <taxon>Eukaryota</taxon>
        <taxon>Fungi</taxon>
        <taxon>Dikarya</taxon>
        <taxon>Ascomycota</taxon>
        <taxon>Pezizomycotina</taxon>
        <taxon>Dothideomycetes</taxon>
        <taxon>Dothideomycetes incertae sedis</taxon>
        <taxon>Trypetheliales</taxon>
        <taxon>Trypetheliaceae</taxon>
        <taxon>Viridothelium</taxon>
    </lineage>
</organism>
<dbReference type="GO" id="GO:0022857">
    <property type="term" value="F:transmembrane transporter activity"/>
    <property type="evidence" value="ECO:0007669"/>
    <property type="project" value="InterPro"/>
</dbReference>
<keyword evidence="9" id="KW-1185">Reference proteome</keyword>
<keyword evidence="4 6" id="KW-0472">Membrane</keyword>
<evidence type="ECO:0000313" key="9">
    <source>
        <dbReference type="Proteomes" id="UP000800092"/>
    </source>
</evidence>
<dbReference type="Pfam" id="PF07690">
    <property type="entry name" value="MFS_1"/>
    <property type="match status" value="1"/>
</dbReference>
<feature type="compositionally biased region" description="Basic and acidic residues" evidence="5">
    <location>
        <begin position="500"/>
        <end position="519"/>
    </location>
</feature>
<protein>
    <submittedName>
        <fullName evidence="8">MFS general substrate transporter</fullName>
    </submittedName>
</protein>
<feature type="region of interest" description="Disordered" evidence="5">
    <location>
        <begin position="496"/>
        <end position="519"/>
    </location>
</feature>
<feature type="transmembrane region" description="Helical" evidence="6">
    <location>
        <begin position="375"/>
        <end position="399"/>
    </location>
</feature>
<dbReference type="AlphaFoldDB" id="A0A6A6GT90"/>
<evidence type="ECO:0000259" key="7">
    <source>
        <dbReference type="PROSITE" id="PS50850"/>
    </source>
</evidence>
<feature type="transmembrane region" description="Helical" evidence="6">
    <location>
        <begin position="135"/>
        <end position="155"/>
    </location>
</feature>
<reference evidence="8" key="1">
    <citation type="journal article" date="2020" name="Stud. Mycol.">
        <title>101 Dothideomycetes genomes: a test case for predicting lifestyles and emergence of pathogens.</title>
        <authorList>
            <person name="Haridas S."/>
            <person name="Albert R."/>
            <person name="Binder M."/>
            <person name="Bloem J."/>
            <person name="Labutti K."/>
            <person name="Salamov A."/>
            <person name="Andreopoulos B."/>
            <person name="Baker S."/>
            <person name="Barry K."/>
            <person name="Bills G."/>
            <person name="Bluhm B."/>
            <person name="Cannon C."/>
            <person name="Castanera R."/>
            <person name="Culley D."/>
            <person name="Daum C."/>
            <person name="Ezra D."/>
            <person name="Gonzalez J."/>
            <person name="Henrissat B."/>
            <person name="Kuo A."/>
            <person name="Liang C."/>
            <person name="Lipzen A."/>
            <person name="Lutzoni F."/>
            <person name="Magnuson J."/>
            <person name="Mondo S."/>
            <person name="Nolan M."/>
            <person name="Ohm R."/>
            <person name="Pangilinan J."/>
            <person name="Park H.-J."/>
            <person name="Ramirez L."/>
            <person name="Alfaro M."/>
            <person name="Sun H."/>
            <person name="Tritt A."/>
            <person name="Yoshinaga Y."/>
            <person name="Zwiers L.-H."/>
            <person name="Turgeon B."/>
            <person name="Goodwin S."/>
            <person name="Spatafora J."/>
            <person name="Crous P."/>
            <person name="Grigoriev I."/>
        </authorList>
    </citation>
    <scope>NUCLEOTIDE SEQUENCE</scope>
    <source>
        <strain evidence="8">Tuck. ex Michener</strain>
    </source>
</reference>
<dbReference type="OrthoDB" id="5215911at2759"/>
<dbReference type="PANTHER" id="PTHR23502:SF2">
    <property type="entry name" value="TRANSPORTER, PUTATIVE (AFU_ORTHOLOGUE AFUA_2G08910)-RELATED"/>
    <property type="match status" value="1"/>
</dbReference>
<feature type="transmembrane region" description="Helical" evidence="6">
    <location>
        <begin position="307"/>
        <end position="330"/>
    </location>
</feature>
<feature type="transmembrane region" description="Helical" evidence="6">
    <location>
        <begin position="78"/>
        <end position="96"/>
    </location>
</feature>
<dbReference type="SUPFAM" id="SSF103473">
    <property type="entry name" value="MFS general substrate transporter"/>
    <property type="match status" value="1"/>
</dbReference>
<dbReference type="PANTHER" id="PTHR23502">
    <property type="entry name" value="MAJOR FACILITATOR SUPERFAMILY"/>
    <property type="match status" value="1"/>
</dbReference>
<dbReference type="PROSITE" id="PS50850">
    <property type="entry name" value="MFS"/>
    <property type="match status" value="1"/>
</dbReference>